<evidence type="ECO:0000313" key="1">
    <source>
        <dbReference type="EMBL" id="RXM96343.1"/>
    </source>
</evidence>
<gene>
    <name evidence="1" type="ORF">EOD39_15803</name>
</gene>
<organism evidence="1 2">
    <name type="scientific">Acipenser ruthenus</name>
    <name type="common">Sterlet sturgeon</name>
    <dbReference type="NCBI Taxonomy" id="7906"/>
    <lineage>
        <taxon>Eukaryota</taxon>
        <taxon>Metazoa</taxon>
        <taxon>Chordata</taxon>
        <taxon>Craniata</taxon>
        <taxon>Vertebrata</taxon>
        <taxon>Euteleostomi</taxon>
        <taxon>Actinopterygii</taxon>
        <taxon>Chondrostei</taxon>
        <taxon>Acipenseriformes</taxon>
        <taxon>Acipenseridae</taxon>
        <taxon>Acipenser</taxon>
    </lineage>
</organism>
<proteinExistence type="predicted"/>
<protein>
    <submittedName>
        <fullName evidence="1">von Willebrand factor A domain-containing protein 5A</fullName>
    </submittedName>
</protein>
<comment type="caution">
    <text evidence="1">The sequence shown here is derived from an EMBL/GenBank/DDBJ whole genome shotgun (WGS) entry which is preliminary data.</text>
</comment>
<reference evidence="1 2" key="1">
    <citation type="submission" date="2019-01" db="EMBL/GenBank/DDBJ databases">
        <title>Draft Genome and Complete Hox-Cluster Characterization of the Sterlet Sturgeon (Acipenser ruthenus).</title>
        <authorList>
            <person name="Wei Q."/>
        </authorList>
    </citation>
    <scope>NUCLEOTIDE SEQUENCE [LARGE SCALE GENOMIC DNA]</scope>
    <source>
        <strain evidence="1">WHYD16114868_AA</strain>
        <tissue evidence="1">Blood</tissue>
    </source>
</reference>
<dbReference type="PANTHER" id="PTHR45737">
    <property type="entry name" value="VON WILLEBRAND FACTOR A DOMAIN-CONTAINING PROTEIN 5A"/>
    <property type="match status" value="1"/>
</dbReference>
<evidence type="ECO:0000313" key="2">
    <source>
        <dbReference type="Proteomes" id="UP000289886"/>
    </source>
</evidence>
<dbReference type="EMBL" id="SCEB01001689">
    <property type="protein sequence ID" value="RXM96343.1"/>
    <property type="molecule type" value="Genomic_DNA"/>
</dbReference>
<dbReference type="PANTHER" id="PTHR45737:SF6">
    <property type="entry name" value="VON WILLEBRAND FACTOR A DOMAIN-CONTAINING PROTEIN 5A"/>
    <property type="match status" value="1"/>
</dbReference>
<dbReference type="AlphaFoldDB" id="A0A444V7D4"/>
<name>A0A444V7D4_ACIRT</name>
<dbReference type="Proteomes" id="UP000289886">
    <property type="component" value="Unassembled WGS sequence"/>
</dbReference>
<sequence length="343" mass="37990">MSAVQSSWTLEPQHYELVSVVLGRLTTHRLAARTLICSLEEGGSVEGEGGDKEKVKEKVVKISTEARVISTHTAFIAVNKDLNRAVQGPLIQRNMRPQNKEDPMLTLISLQKADGSWELNESLVSVFEKEEQEAISKMPAEVMQSLRFALQPAVNNIVLNWDVPAGLEVVPVSETPKVLFRGHRSILYAQLKGKFDESAVGLASLQYSLGDEPHKTEISFKLQSDKHTGLTTHRLAARTLICSLEEGGSVEGEGGDKEKVKEKVVKISTEARVISTHTAFIAVNKDLNQAVQGPLIHRNMWPQSECLSTNQSIKTFIYPDESIQNKFSSILSSPLHTVTMLRR</sequence>
<accession>A0A444V7D4</accession>
<keyword evidence="2" id="KW-1185">Reference proteome</keyword>